<dbReference type="Proteomes" id="UP000260351">
    <property type="component" value="Unassembled WGS sequence"/>
</dbReference>
<protein>
    <recommendedName>
        <fullName evidence="4">Cell surface protein</fullName>
    </recommendedName>
</protein>
<feature type="compositionally biased region" description="Pro residues" evidence="1">
    <location>
        <begin position="358"/>
        <end position="368"/>
    </location>
</feature>
<dbReference type="EMBL" id="QUZK01000052">
    <property type="protein sequence ID" value="RFF29040.1"/>
    <property type="molecule type" value="Genomic_DNA"/>
</dbReference>
<accession>A0A3E1K539</accession>
<evidence type="ECO:0000256" key="1">
    <source>
        <dbReference type="SAM" id="MobiDB-lite"/>
    </source>
</evidence>
<evidence type="ECO:0008006" key="4">
    <source>
        <dbReference type="Google" id="ProtNLM"/>
    </source>
</evidence>
<name>A0A3E1K539_9GAMM</name>
<evidence type="ECO:0000313" key="2">
    <source>
        <dbReference type="EMBL" id="RFF29040.1"/>
    </source>
</evidence>
<comment type="caution">
    <text evidence="2">The sequence shown here is derived from an EMBL/GenBank/DDBJ whole genome shotgun (WGS) entry which is preliminary data.</text>
</comment>
<gene>
    <name evidence="2" type="ORF">DZC52_14380</name>
</gene>
<organism evidence="2 3">
    <name type="scientific">Wenzhouxiangella sediminis</name>
    <dbReference type="NCBI Taxonomy" id="1792836"/>
    <lineage>
        <taxon>Bacteria</taxon>
        <taxon>Pseudomonadati</taxon>
        <taxon>Pseudomonadota</taxon>
        <taxon>Gammaproteobacteria</taxon>
        <taxon>Chromatiales</taxon>
        <taxon>Wenzhouxiangellaceae</taxon>
        <taxon>Wenzhouxiangella</taxon>
    </lineage>
</organism>
<keyword evidence="3" id="KW-1185">Reference proteome</keyword>
<sequence length="503" mass="53928">MAGMVSVASAVNVNPEGLGQVLLYPYYTARGGNDTVISIVNTTERGKAVKIRFIEALNSREVLDFNIYMSPYDVWTGAVTAEGDGGKLVTSDSTCYVPNFGGEQPFLRFGYAGDGGPQGLERTASGYIEVIEMGTMVAQPGSQPGGADPAIIPWSAKHVNGVPRDCARLEAEWTDGSGLFWLDGGDSTFGFDTQQGASGGLFGSANIINVAEGTLLSYNATAIDGFWAAGDMNHSEPDSVLPDLSNGTNSESFVFDNGVLEQHTWSEPLLALNSALTLDRLMNEYVTQDGLNAQTEWVLTLPTKRFHVDPEIGAATANNPIPPFTRTWHINGDGSLNLPCEDMEYSFWDREEREPSPQVGPPIVSPRPPQEETPQFQLCKEANVIRFSSGGEDLPAATEILKETARDGQYARLGYTNFELPYDAGWVLFDLAQVPADSPTFGTYGPRRQSVAANDGTVVEGLPVIGFQATTYTNGQLGGGSVLANYGGAFNHRGSRSFVSSAP</sequence>
<reference evidence="2 3" key="1">
    <citation type="submission" date="2018-08" db="EMBL/GenBank/DDBJ databases">
        <title>Wenzhouxiangella salilacus sp. nov., a novel bacterium isolated from a saline lake in Xinjiang Province, China.</title>
        <authorList>
            <person name="Han S."/>
        </authorList>
    </citation>
    <scope>NUCLEOTIDE SEQUENCE [LARGE SCALE GENOMIC DNA]</scope>
    <source>
        <strain evidence="2 3">XDB06</strain>
    </source>
</reference>
<feature type="region of interest" description="Disordered" evidence="1">
    <location>
        <begin position="353"/>
        <end position="372"/>
    </location>
</feature>
<dbReference type="AlphaFoldDB" id="A0A3E1K539"/>
<evidence type="ECO:0000313" key="3">
    <source>
        <dbReference type="Proteomes" id="UP000260351"/>
    </source>
</evidence>
<proteinExistence type="predicted"/>